<gene>
    <name evidence="5" type="ORF">DM813_01635</name>
</gene>
<comment type="subcellular location">
    <subcellularLocation>
        <location evidence="2">Cell outer membrane</location>
    </subcellularLocation>
</comment>
<dbReference type="GO" id="GO:0009279">
    <property type="term" value="C:cell outer membrane"/>
    <property type="evidence" value="ECO:0007669"/>
    <property type="project" value="UniProtKB-SubCell"/>
</dbReference>
<dbReference type="RefSeq" id="WP_128321684.1">
    <property type="nucleotide sequence ID" value="NZ_JADUCM010000020.1"/>
</dbReference>
<keyword evidence="2" id="KW-0446">Lipid-binding</keyword>
<keyword evidence="2 3" id="KW-0449">Lipoprotein</keyword>
<dbReference type="Proteomes" id="UP000288983">
    <property type="component" value="Unassembled WGS sequence"/>
</dbReference>
<dbReference type="InterPro" id="IPR002446">
    <property type="entry name" value="Lipocalin_bac"/>
</dbReference>
<dbReference type="Pfam" id="PF08212">
    <property type="entry name" value="Lipocalin_2"/>
    <property type="match status" value="1"/>
</dbReference>
<dbReference type="EMBL" id="QJRG01000033">
    <property type="protein sequence ID" value="RWU26552.1"/>
    <property type="molecule type" value="Genomic_DNA"/>
</dbReference>
<evidence type="ECO:0000313" key="5">
    <source>
        <dbReference type="EMBL" id="RWU26552.1"/>
    </source>
</evidence>
<dbReference type="Gene3D" id="2.40.128.20">
    <property type="match status" value="1"/>
</dbReference>
<dbReference type="InterPro" id="IPR012674">
    <property type="entry name" value="Calycin"/>
</dbReference>
<comment type="caution">
    <text evidence="5">The sequence shown here is derived from an EMBL/GenBank/DDBJ whole genome shotgun (WGS) entry which is preliminary data.</text>
</comment>
<dbReference type="SUPFAM" id="SSF50814">
    <property type="entry name" value="Lipocalins"/>
    <property type="match status" value="1"/>
</dbReference>
<reference evidence="5 6" key="1">
    <citation type="submission" date="2018-06" db="EMBL/GenBank/DDBJ databases">
        <title>Bacteria isolated from soil of Wuhan.</title>
        <authorList>
            <person name="Wei X."/>
            <person name="Chunhua H."/>
        </authorList>
    </citation>
    <scope>NUCLEOTIDE SEQUENCE [LARGE SCALE GENOMIC DNA]</scope>
    <source>
        <strain evidence="6">xwS2</strain>
    </source>
</reference>
<proteinExistence type="inferred from homology"/>
<accession>A0A443ZZT7</accession>
<dbReference type="CDD" id="cd19438">
    <property type="entry name" value="lipocalin_Blc-like"/>
    <property type="match status" value="1"/>
</dbReference>
<organism evidence="5 6">
    <name type="scientific">Pseudomonas alkylphenolica</name>
    <dbReference type="NCBI Taxonomy" id="237609"/>
    <lineage>
        <taxon>Bacteria</taxon>
        <taxon>Pseudomonadati</taxon>
        <taxon>Pseudomonadota</taxon>
        <taxon>Gammaproteobacteria</taxon>
        <taxon>Pseudomonadales</taxon>
        <taxon>Pseudomonadaceae</taxon>
        <taxon>Pseudomonas</taxon>
    </lineage>
</organism>
<dbReference type="STRING" id="237609.PSAKL28_49290"/>
<dbReference type="InterPro" id="IPR022271">
    <property type="entry name" value="Lipocalin_ApoD"/>
</dbReference>
<dbReference type="PROSITE" id="PS00213">
    <property type="entry name" value="LIPOCALIN"/>
    <property type="match status" value="1"/>
</dbReference>
<dbReference type="InterPro" id="IPR000566">
    <property type="entry name" value="Lipocln_cytosolic_FA-bd_dom"/>
</dbReference>
<dbReference type="GO" id="GO:0006950">
    <property type="term" value="P:response to stress"/>
    <property type="evidence" value="ECO:0007669"/>
    <property type="project" value="UniProtKB-ARBA"/>
</dbReference>
<feature type="chain" id="PRO_5018824861" description="Outer membrane lipoprotein Blc" evidence="2">
    <location>
        <begin position="21"/>
        <end position="191"/>
    </location>
</feature>
<evidence type="ECO:0000259" key="4">
    <source>
        <dbReference type="Pfam" id="PF08212"/>
    </source>
</evidence>
<dbReference type="PIRSF" id="PIRSF036893">
    <property type="entry name" value="Lipocalin_ApoD"/>
    <property type="match status" value="1"/>
</dbReference>
<keyword evidence="3" id="KW-0564">Palmitate</keyword>
<feature type="domain" description="Lipocalin/cytosolic fatty-acid binding" evidence="4">
    <location>
        <begin position="35"/>
        <end position="180"/>
    </location>
</feature>
<dbReference type="InterPro" id="IPR022272">
    <property type="entry name" value="Lipocalin_CS"/>
</dbReference>
<feature type="lipid moiety-binding region" description="S-diacylglycerol cysteine" evidence="3">
    <location>
        <position position="19"/>
    </location>
</feature>
<keyword evidence="2" id="KW-0998">Cell outer membrane</keyword>
<comment type="subunit">
    <text evidence="2">Homodimer.</text>
</comment>
<comment type="similarity">
    <text evidence="1 2">Belongs to the calycin superfamily. Lipocalin family.</text>
</comment>
<protein>
    <recommendedName>
        <fullName evidence="2">Outer membrane lipoprotein Blc</fullName>
    </recommendedName>
</protein>
<dbReference type="GO" id="GO:0008289">
    <property type="term" value="F:lipid binding"/>
    <property type="evidence" value="ECO:0007669"/>
    <property type="project" value="UniProtKB-UniRule"/>
</dbReference>
<dbReference type="PRINTS" id="PR01171">
    <property type="entry name" value="BCTLIPOCALIN"/>
</dbReference>
<keyword evidence="2" id="KW-0472">Membrane</keyword>
<keyword evidence="2" id="KW-0732">Signal</keyword>
<evidence type="ECO:0000256" key="3">
    <source>
        <dbReference type="PIRSR" id="PIRSR036893-52"/>
    </source>
</evidence>
<dbReference type="PROSITE" id="PS51257">
    <property type="entry name" value="PROKAR_LIPOPROTEIN"/>
    <property type="match status" value="1"/>
</dbReference>
<dbReference type="AlphaFoldDB" id="A0A443ZZT7"/>
<dbReference type="PANTHER" id="PTHR10612">
    <property type="entry name" value="APOLIPOPROTEIN D"/>
    <property type="match status" value="1"/>
</dbReference>
<evidence type="ECO:0000256" key="1">
    <source>
        <dbReference type="ARBA" id="ARBA00006889"/>
    </source>
</evidence>
<dbReference type="InterPro" id="IPR047202">
    <property type="entry name" value="Lipocalin_Blc-like_dom"/>
</dbReference>
<comment type="function">
    <text evidence="2">Involved in the storage or transport of lipids necessary for membrane maintenance under stressful conditions. Displays a binding preference for lysophospholipids.</text>
</comment>
<evidence type="ECO:0000313" key="6">
    <source>
        <dbReference type="Proteomes" id="UP000288983"/>
    </source>
</evidence>
<dbReference type="OrthoDB" id="9793905at2"/>
<name>A0A443ZZT7_9PSED</name>
<sequence length="191" mass="21389">MKALHLLLVLCAGLILGGCANTGAGPIPPKTAASVDLKRYQGKWFELARLPMFFQRDCAQSEAHYNLKPDGTVGVLNRCQTLEGEWQEASGTATPQVPGKTDKLWVVFDNWFSKVLPGVAKGEYWVLYVSDDYQTALVGNPDRKYLWILSRKATVPAWQRETLLAKARQQGYDTNRLIWRVADRDIAAHTP</sequence>
<evidence type="ECO:0000256" key="2">
    <source>
        <dbReference type="PIRNR" id="PIRNR036893"/>
    </source>
</evidence>
<dbReference type="PANTHER" id="PTHR10612:SF34">
    <property type="entry name" value="APOLIPOPROTEIN D"/>
    <property type="match status" value="1"/>
</dbReference>
<feature type="signal peptide" evidence="2">
    <location>
        <begin position="1"/>
        <end position="20"/>
    </location>
</feature>